<keyword evidence="5" id="KW-0902">Two-component regulatory system</keyword>
<dbReference type="EMBL" id="JAFBEC010000001">
    <property type="protein sequence ID" value="MBM7630926.1"/>
    <property type="molecule type" value="Genomic_DNA"/>
</dbReference>
<dbReference type="InterPro" id="IPR050482">
    <property type="entry name" value="Sensor_HK_TwoCompSys"/>
</dbReference>
<evidence type="ECO:0000259" key="8">
    <source>
        <dbReference type="Pfam" id="PF02518"/>
    </source>
</evidence>
<feature type="domain" description="Signal transduction histidine kinase subgroup 3 dimerisation and phosphoacceptor" evidence="9">
    <location>
        <begin position="177"/>
        <end position="240"/>
    </location>
</feature>
<dbReference type="CDD" id="cd16917">
    <property type="entry name" value="HATPase_UhpB-NarQ-NarX-like"/>
    <property type="match status" value="1"/>
</dbReference>
<dbReference type="Gene3D" id="1.20.5.1930">
    <property type="match status" value="1"/>
</dbReference>
<dbReference type="Pfam" id="PF07730">
    <property type="entry name" value="HisKA_3"/>
    <property type="match status" value="1"/>
</dbReference>
<reference evidence="10 11" key="1">
    <citation type="submission" date="2021-01" db="EMBL/GenBank/DDBJ databases">
        <title>Genomic Encyclopedia of Type Strains, Phase IV (KMG-IV): sequencing the most valuable type-strain genomes for metagenomic binning, comparative biology and taxonomic classification.</title>
        <authorList>
            <person name="Goeker M."/>
        </authorList>
    </citation>
    <scope>NUCLEOTIDE SEQUENCE [LARGE SCALE GENOMIC DNA]</scope>
    <source>
        <strain evidence="10 11">DSM 25540</strain>
    </source>
</reference>
<organism evidence="10 11">
    <name type="scientific">Geomicrobium sediminis</name>
    <dbReference type="NCBI Taxonomy" id="1347788"/>
    <lineage>
        <taxon>Bacteria</taxon>
        <taxon>Bacillati</taxon>
        <taxon>Bacillota</taxon>
        <taxon>Bacilli</taxon>
        <taxon>Bacillales</taxon>
        <taxon>Geomicrobium</taxon>
    </lineage>
</organism>
<evidence type="ECO:0000256" key="7">
    <source>
        <dbReference type="SAM" id="Phobius"/>
    </source>
</evidence>
<dbReference type="EC" id="2.7.13.3" evidence="2"/>
<dbReference type="PANTHER" id="PTHR24421:SF63">
    <property type="entry name" value="SENSOR HISTIDINE KINASE DESK"/>
    <property type="match status" value="1"/>
</dbReference>
<dbReference type="GO" id="GO:0004673">
    <property type="term" value="F:protein histidine kinase activity"/>
    <property type="evidence" value="ECO:0007669"/>
    <property type="project" value="UniProtKB-EC"/>
</dbReference>
<keyword evidence="6" id="KW-0175">Coiled coil</keyword>
<dbReference type="Pfam" id="PF02518">
    <property type="entry name" value="HATPase_c"/>
    <property type="match status" value="1"/>
</dbReference>
<evidence type="ECO:0000256" key="2">
    <source>
        <dbReference type="ARBA" id="ARBA00012438"/>
    </source>
</evidence>
<comment type="caution">
    <text evidence="10">The sequence shown here is derived from an EMBL/GenBank/DDBJ whole genome shotgun (WGS) entry which is preliminary data.</text>
</comment>
<keyword evidence="4 10" id="KW-0418">Kinase</keyword>
<gene>
    <name evidence="10" type="ORF">JOD17_000017</name>
</gene>
<keyword evidence="7" id="KW-0812">Transmembrane</keyword>
<keyword evidence="7" id="KW-1133">Transmembrane helix</keyword>
<feature type="domain" description="Histidine kinase/HSP90-like ATPase" evidence="8">
    <location>
        <begin position="281"/>
        <end position="363"/>
    </location>
</feature>
<sequence length="371" mass="42767">MSFSFYPDYAKRFLVLELVSIVFFFFNVLTYDNDVSLVLRIAIVLAILALYLGTLWYFDVRYVLFSALAFILFIYLSVALHYYLLLFMLFFVDLHKKVPIVPTLIIQQVLIIFTHAVVYILAVPPADGSYFTTVLFPVLLIQLLIPYVSRSVIRAKELREELEDTKSQLDVYVQEEERNRIARELHDTLGHTLTMMKVKSELALHYIDREPERAKVEMNDVLQTTRFASKQVREVVTTLRYTSIKEEMEHAKQLFATNHTAFIVDGIEEIPSLSQVIETMVAQSLREALVNAYKHSHAKRICVSFHYDEEQLTARITDNGVGFEEQMTDLGNGLHSIRERMKLAKGKASIHSSPKGTIVTLTIFVGKEEQR</sequence>
<evidence type="ECO:0000259" key="9">
    <source>
        <dbReference type="Pfam" id="PF07730"/>
    </source>
</evidence>
<feature type="transmembrane region" description="Helical" evidence="7">
    <location>
        <begin position="104"/>
        <end position="122"/>
    </location>
</feature>
<dbReference type="RefSeq" id="WP_204695091.1">
    <property type="nucleotide sequence ID" value="NZ_JAFBEC010000001.1"/>
</dbReference>
<feature type="transmembrane region" description="Helical" evidence="7">
    <location>
        <begin position="12"/>
        <end position="30"/>
    </location>
</feature>
<evidence type="ECO:0000256" key="1">
    <source>
        <dbReference type="ARBA" id="ARBA00000085"/>
    </source>
</evidence>
<protein>
    <recommendedName>
        <fullName evidence="2">histidine kinase</fullName>
        <ecNumber evidence="2">2.7.13.3</ecNumber>
    </recommendedName>
</protein>
<dbReference type="InterPro" id="IPR036890">
    <property type="entry name" value="HATPase_C_sf"/>
</dbReference>
<feature type="transmembrane region" description="Helical" evidence="7">
    <location>
        <begin position="128"/>
        <end position="149"/>
    </location>
</feature>
<dbReference type="Proteomes" id="UP000741863">
    <property type="component" value="Unassembled WGS sequence"/>
</dbReference>
<evidence type="ECO:0000256" key="4">
    <source>
        <dbReference type="ARBA" id="ARBA00022777"/>
    </source>
</evidence>
<accession>A0ABS2P6F3</accession>
<comment type="catalytic activity">
    <reaction evidence="1">
        <text>ATP + protein L-histidine = ADP + protein N-phospho-L-histidine.</text>
        <dbReference type="EC" id="2.7.13.3"/>
    </reaction>
</comment>
<feature type="transmembrane region" description="Helical" evidence="7">
    <location>
        <begin position="64"/>
        <end position="92"/>
    </location>
</feature>
<evidence type="ECO:0000256" key="6">
    <source>
        <dbReference type="SAM" id="Coils"/>
    </source>
</evidence>
<name>A0ABS2P6F3_9BACL</name>
<dbReference type="PANTHER" id="PTHR24421">
    <property type="entry name" value="NITRATE/NITRITE SENSOR PROTEIN NARX-RELATED"/>
    <property type="match status" value="1"/>
</dbReference>
<keyword evidence="11" id="KW-1185">Reference proteome</keyword>
<keyword evidence="7" id="KW-0472">Membrane</keyword>
<evidence type="ECO:0000313" key="11">
    <source>
        <dbReference type="Proteomes" id="UP000741863"/>
    </source>
</evidence>
<proteinExistence type="predicted"/>
<dbReference type="SUPFAM" id="SSF55874">
    <property type="entry name" value="ATPase domain of HSP90 chaperone/DNA topoisomerase II/histidine kinase"/>
    <property type="match status" value="1"/>
</dbReference>
<evidence type="ECO:0000256" key="5">
    <source>
        <dbReference type="ARBA" id="ARBA00023012"/>
    </source>
</evidence>
<dbReference type="Gene3D" id="3.30.565.10">
    <property type="entry name" value="Histidine kinase-like ATPase, C-terminal domain"/>
    <property type="match status" value="1"/>
</dbReference>
<dbReference type="InterPro" id="IPR003594">
    <property type="entry name" value="HATPase_dom"/>
</dbReference>
<dbReference type="InterPro" id="IPR011712">
    <property type="entry name" value="Sig_transdc_His_kin_sub3_dim/P"/>
</dbReference>
<evidence type="ECO:0000256" key="3">
    <source>
        <dbReference type="ARBA" id="ARBA00022679"/>
    </source>
</evidence>
<keyword evidence="3 10" id="KW-0808">Transferase</keyword>
<evidence type="ECO:0000313" key="10">
    <source>
        <dbReference type="EMBL" id="MBM7630926.1"/>
    </source>
</evidence>
<feature type="transmembrane region" description="Helical" evidence="7">
    <location>
        <begin position="37"/>
        <end position="58"/>
    </location>
</feature>
<feature type="coiled-coil region" evidence="6">
    <location>
        <begin position="148"/>
        <end position="179"/>
    </location>
</feature>